<dbReference type="AlphaFoldDB" id="A0A951QPX6"/>
<reference evidence="3" key="2">
    <citation type="journal article" date="2022" name="Microbiol. Resour. Announc.">
        <title>Metagenome Sequencing to Explore Phylogenomics of Terrestrial Cyanobacteria.</title>
        <authorList>
            <person name="Ward R.D."/>
            <person name="Stajich J.E."/>
            <person name="Johansen J.R."/>
            <person name="Huntemann M."/>
            <person name="Clum A."/>
            <person name="Foster B."/>
            <person name="Foster B."/>
            <person name="Roux S."/>
            <person name="Palaniappan K."/>
            <person name="Varghese N."/>
            <person name="Mukherjee S."/>
            <person name="Reddy T.B.K."/>
            <person name="Daum C."/>
            <person name="Copeland A."/>
            <person name="Chen I.A."/>
            <person name="Ivanova N.N."/>
            <person name="Kyrpides N.C."/>
            <person name="Shapiro N."/>
            <person name="Eloe-Fadrosh E.A."/>
            <person name="Pietrasiak N."/>
        </authorList>
    </citation>
    <scope>NUCLEOTIDE SEQUENCE</scope>
    <source>
        <strain evidence="3">GSE-NOS-MK-12-04C</strain>
    </source>
</reference>
<dbReference type="Proteomes" id="UP000729701">
    <property type="component" value="Unassembled WGS sequence"/>
</dbReference>
<sequence>MESATPKNLNSFIKQKTCYHVFCDFCLSKLVLREAS</sequence>
<evidence type="ECO:0000259" key="2">
    <source>
        <dbReference type="Pfam" id="PF00097"/>
    </source>
</evidence>
<dbReference type="GO" id="GO:0046872">
    <property type="term" value="F:metal ion binding"/>
    <property type="evidence" value="ECO:0007669"/>
    <property type="project" value="UniProtKB-KW"/>
</dbReference>
<protein>
    <recommendedName>
        <fullName evidence="2">Zinc finger C3HC4 RING-type domain-containing protein</fullName>
    </recommendedName>
</protein>
<accession>A0A951QPX6</accession>
<evidence type="ECO:0000313" key="4">
    <source>
        <dbReference type="Proteomes" id="UP000729701"/>
    </source>
</evidence>
<reference evidence="3" key="1">
    <citation type="submission" date="2021-05" db="EMBL/GenBank/DDBJ databases">
        <authorList>
            <person name="Pietrasiak N."/>
            <person name="Ward R."/>
            <person name="Stajich J.E."/>
            <person name="Kurbessoian T."/>
        </authorList>
    </citation>
    <scope>NUCLEOTIDE SEQUENCE</scope>
    <source>
        <strain evidence="3">GSE-NOS-MK-12-04C</strain>
    </source>
</reference>
<keyword evidence="1" id="KW-0479">Metal-binding</keyword>
<feature type="domain" description="Zinc finger C3HC4 RING-type" evidence="2">
    <location>
        <begin position="14"/>
        <end position="32"/>
    </location>
</feature>
<proteinExistence type="predicted"/>
<name>A0A951QPX6_9CYAN</name>
<organism evidence="3 4">
    <name type="scientific">Cyanomargarita calcarea GSE-NOS-MK-12-04C</name>
    <dbReference type="NCBI Taxonomy" id="2839659"/>
    <lineage>
        <taxon>Bacteria</taxon>
        <taxon>Bacillati</taxon>
        <taxon>Cyanobacteriota</taxon>
        <taxon>Cyanophyceae</taxon>
        <taxon>Nostocales</taxon>
        <taxon>Cyanomargaritaceae</taxon>
        <taxon>Cyanomargarita</taxon>
    </lineage>
</organism>
<evidence type="ECO:0000256" key="1">
    <source>
        <dbReference type="ARBA" id="ARBA00022723"/>
    </source>
</evidence>
<dbReference type="Pfam" id="PF00097">
    <property type="entry name" value="zf-C3HC4"/>
    <property type="match status" value="1"/>
</dbReference>
<dbReference type="InterPro" id="IPR018957">
    <property type="entry name" value="Znf_C3HC4_RING-type"/>
</dbReference>
<evidence type="ECO:0000313" key="3">
    <source>
        <dbReference type="EMBL" id="MBW4668978.1"/>
    </source>
</evidence>
<dbReference type="EMBL" id="JAHHGZ010000017">
    <property type="protein sequence ID" value="MBW4668978.1"/>
    <property type="molecule type" value="Genomic_DNA"/>
</dbReference>
<comment type="caution">
    <text evidence="3">The sequence shown here is derived from an EMBL/GenBank/DDBJ whole genome shotgun (WGS) entry which is preliminary data.</text>
</comment>
<gene>
    <name evidence="3" type="ORF">KME60_16525</name>
</gene>